<gene>
    <name evidence="1" type="ORF">BN77_p10858</name>
</gene>
<dbReference type="HOGENOM" id="CLU_2702281_0_0_5"/>
<protein>
    <recommendedName>
        <fullName evidence="3">Transposase</fullName>
    </recommendedName>
</protein>
<evidence type="ECO:0008006" key="3">
    <source>
        <dbReference type="Google" id="ProtNLM"/>
    </source>
</evidence>
<reference evidence="1 2" key="1">
    <citation type="journal article" date="2013" name="Genome Announc.">
        <title>Draft Genome Sequence of Rhizobium mesoamericanum STM3625, a Nitrogen-Fixing Symbiont of Mimosa pudica Isolated in French Guiana (South America).</title>
        <authorList>
            <person name="Moulin L."/>
            <person name="Mornico D."/>
            <person name="Melkonian R."/>
            <person name="Klonowska A."/>
        </authorList>
    </citation>
    <scope>NUCLEOTIDE SEQUENCE [LARGE SCALE GENOMIC DNA]</scope>
    <source>
        <strain evidence="1 2">STM3625</strain>
    </source>
</reference>
<comment type="caution">
    <text evidence="1">The sequence shown here is derived from an EMBL/GenBank/DDBJ whole genome shotgun (WGS) entry which is preliminary data.</text>
</comment>
<dbReference type="PANTHER" id="PTHR47515:SF1">
    <property type="entry name" value="BLR2054 PROTEIN"/>
    <property type="match status" value="1"/>
</dbReference>
<dbReference type="Proteomes" id="UP000009319">
    <property type="component" value="Unassembled WGS sequence"/>
</dbReference>
<keyword evidence="2" id="KW-1185">Reference proteome</keyword>
<accession>K0Q3S4</accession>
<dbReference type="SUPFAM" id="SSF53098">
    <property type="entry name" value="Ribonuclease H-like"/>
    <property type="match status" value="1"/>
</dbReference>
<dbReference type="eggNOG" id="COG2801">
    <property type="taxonomic scope" value="Bacteria"/>
</dbReference>
<dbReference type="PANTHER" id="PTHR47515">
    <property type="entry name" value="LOW CALCIUM RESPONSE LOCUS PROTEIN T"/>
    <property type="match status" value="1"/>
</dbReference>
<evidence type="ECO:0000313" key="1">
    <source>
        <dbReference type="EMBL" id="CCM79565.1"/>
    </source>
</evidence>
<proteinExistence type="predicted"/>
<dbReference type="EMBL" id="CANI01000048">
    <property type="protein sequence ID" value="CCM79565.1"/>
    <property type="molecule type" value="Genomic_DNA"/>
</dbReference>
<dbReference type="STRING" id="1211777.BN77_p10858"/>
<dbReference type="InterPro" id="IPR012337">
    <property type="entry name" value="RNaseH-like_sf"/>
</dbReference>
<sequence length="73" mass="8133">MAANYRWSLDFVSDQLTDGRRFRVLTVVDDCTRECLALVADTSLSGLGVGRELDRIIGSSRSAVIQKSKNDRQ</sequence>
<evidence type="ECO:0000313" key="2">
    <source>
        <dbReference type="Proteomes" id="UP000009319"/>
    </source>
</evidence>
<organism evidence="1 2">
    <name type="scientific">Rhizobium mesoamericanum STM3625</name>
    <dbReference type="NCBI Taxonomy" id="1211777"/>
    <lineage>
        <taxon>Bacteria</taxon>
        <taxon>Pseudomonadati</taxon>
        <taxon>Pseudomonadota</taxon>
        <taxon>Alphaproteobacteria</taxon>
        <taxon>Hyphomicrobiales</taxon>
        <taxon>Rhizobiaceae</taxon>
        <taxon>Rhizobium/Agrobacterium group</taxon>
        <taxon>Rhizobium</taxon>
    </lineage>
</organism>
<dbReference type="AlphaFoldDB" id="K0Q3S4"/>
<name>K0Q3S4_9HYPH</name>